<feature type="transmembrane region" description="Helical" evidence="1">
    <location>
        <begin position="91"/>
        <end position="115"/>
    </location>
</feature>
<keyword evidence="1" id="KW-1133">Transmembrane helix</keyword>
<proteinExistence type="predicted"/>
<evidence type="ECO:0000313" key="3">
    <source>
        <dbReference type="Proteomes" id="UP000279275"/>
    </source>
</evidence>
<accession>A0A3M2L1E6</accession>
<feature type="transmembrane region" description="Helical" evidence="1">
    <location>
        <begin position="127"/>
        <end position="148"/>
    </location>
</feature>
<dbReference type="AlphaFoldDB" id="A0A3M2L1E6"/>
<sequence>MDHIAPEDARAALDAVERARAGVAGEVGLPRWYWWVLAVGWIGIGLIGVFGLAWLTAIATLVFGAVHSYIASKLLNGRRRTSQLQVSAEVAGTRIPIVVIGMLLVLVALTVAAAFALGADGARHPGVGAAVLVAAIVGFGGPEILRVLRGWARA</sequence>
<keyword evidence="1" id="KW-0472">Membrane</keyword>
<protein>
    <submittedName>
        <fullName evidence="2">Uncharacterized protein</fullName>
    </submittedName>
</protein>
<gene>
    <name evidence="2" type="ORF">EBN03_18730</name>
</gene>
<feature type="transmembrane region" description="Helical" evidence="1">
    <location>
        <begin position="38"/>
        <end position="70"/>
    </location>
</feature>
<dbReference type="Proteomes" id="UP000279275">
    <property type="component" value="Unassembled WGS sequence"/>
</dbReference>
<keyword evidence="1" id="KW-0812">Transmembrane</keyword>
<dbReference type="OrthoDB" id="4554544at2"/>
<comment type="caution">
    <text evidence="2">The sequence shown here is derived from an EMBL/GenBank/DDBJ whole genome shotgun (WGS) entry which is preliminary data.</text>
</comment>
<dbReference type="EMBL" id="RFFH01000007">
    <property type="protein sequence ID" value="RMI31391.1"/>
    <property type="molecule type" value="Genomic_DNA"/>
</dbReference>
<evidence type="ECO:0000256" key="1">
    <source>
        <dbReference type="SAM" id="Phobius"/>
    </source>
</evidence>
<evidence type="ECO:0000313" key="2">
    <source>
        <dbReference type="EMBL" id="RMI31391.1"/>
    </source>
</evidence>
<organism evidence="2 3">
    <name type="scientific">Nocardia stercoris</name>
    <dbReference type="NCBI Taxonomy" id="2483361"/>
    <lineage>
        <taxon>Bacteria</taxon>
        <taxon>Bacillati</taxon>
        <taxon>Actinomycetota</taxon>
        <taxon>Actinomycetes</taxon>
        <taxon>Mycobacteriales</taxon>
        <taxon>Nocardiaceae</taxon>
        <taxon>Nocardia</taxon>
    </lineage>
</organism>
<dbReference type="RefSeq" id="WP_122189342.1">
    <property type="nucleotide sequence ID" value="NZ_RFFH01000007.1"/>
</dbReference>
<keyword evidence="3" id="KW-1185">Reference proteome</keyword>
<name>A0A3M2L1E6_9NOCA</name>
<reference evidence="2 3" key="1">
    <citation type="submission" date="2018-10" db="EMBL/GenBank/DDBJ databases">
        <title>Isolation from cow dung.</title>
        <authorList>
            <person name="Ling L."/>
        </authorList>
    </citation>
    <scope>NUCLEOTIDE SEQUENCE [LARGE SCALE GENOMIC DNA]</scope>
    <source>
        <strain evidence="2 3">NEAU-LL90</strain>
    </source>
</reference>